<dbReference type="AlphaFoldDB" id="A0A8J5JKW3"/>
<feature type="signal peptide" evidence="1">
    <location>
        <begin position="1"/>
        <end position="30"/>
    </location>
</feature>
<evidence type="ECO:0000313" key="2">
    <source>
        <dbReference type="EMBL" id="KAG7157345.1"/>
    </source>
</evidence>
<dbReference type="SMART" id="SM00718">
    <property type="entry name" value="DM4_12"/>
    <property type="match status" value="1"/>
</dbReference>
<dbReference type="InterPro" id="IPR006631">
    <property type="entry name" value="DM4_12"/>
</dbReference>
<evidence type="ECO:0000256" key="1">
    <source>
        <dbReference type="SAM" id="SignalP"/>
    </source>
</evidence>
<name>A0A8J5JKW3_HOMAM</name>
<dbReference type="Pfam" id="PF07841">
    <property type="entry name" value="DM4_12"/>
    <property type="match status" value="1"/>
</dbReference>
<dbReference type="OrthoDB" id="6364863at2759"/>
<dbReference type="PANTHER" id="PTHR21398:SF21">
    <property type="entry name" value="AGAP004005-PA"/>
    <property type="match status" value="1"/>
</dbReference>
<sequence length="228" mass="25183">MFPRGGASVAGMKVLVNFVMTSLLLNQAAATLQDNMVNVDDYKVAGQATGGQEEGMSWLEAGGPESQVAKSRVRRFIPFPTGSLVNLEFTLTIPVDGFSDVGEVETIADFTFFLPNDTISWARNYQHSASDRINVYHRMEKFLNRMGYNGHACTLRTLCEIAESPFEHSLYGEVVNLVLSASGSPDDQSVYDEYRTAEYYGKTHGQCDQLYPGCPTSVLDKISQAFTF</sequence>
<dbReference type="EMBL" id="JAHLQT010037514">
    <property type="protein sequence ID" value="KAG7157345.1"/>
    <property type="molecule type" value="Genomic_DNA"/>
</dbReference>
<feature type="chain" id="PRO_5035187377" evidence="1">
    <location>
        <begin position="31"/>
        <end position="228"/>
    </location>
</feature>
<comment type="caution">
    <text evidence="2">The sequence shown here is derived from an EMBL/GenBank/DDBJ whole genome shotgun (WGS) entry which is preliminary data.</text>
</comment>
<keyword evidence="3" id="KW-1185">Reference proteome</keyword>
<organism evidence="2 3">
    <name type="scientific">Homarus americanus</name>
    <name type="common">American lobster</name>
    <dbReference type="NCBI Taxonomy" id="6706"/>
    <lineage>
        <taxon>Eukaryota</taxon>
        <taxon>Metazoa</taxon>
        <taxon>Ecdysozoa</taxon>
        <taxon>Arthropoda</taxon>
        <taxon>Crustacea</taxon>
        <taxon>Multicrustacea</taxon>
        <taxon>Malacostraca</taxon>
        <taxon>Eumalacostraca</taxon>
        <taxon>Eucarida</taxon>
        <taxon>Decapoda</taxon>
        <taxon>Pleocyemata</taxon>
        <taxon>Astacidea</taxon>
        <taxon>Nephropoidea</taxon>
        <taxon>Nephropidae</taxon>
        <taxon>Homarus</taxon>
    </lineage>
</organism>
<proteinExistence type="predicted"/>
<dbReference type="Proteomes" id="UP000747542">
    <property type="component" value="Unassembled WGS sequence"/>
</dbReference>
<gene>
    <name evidence="2" type="ORF">Hamer_G005762</name>
</gene>
<evidence type="ECO:0000313" key="3">
    <source>
        <dbReference type="Proteomes" id="UP000747542"/>
    </source>
</evidence>
<reference evidence="2" key="1">
    <citation type="journal article" date="2021" name="Sci. Adv.">
        <title>The American lobster genome reveals insights on longevity, neural, and immune adaptations.</title>
        <authorList>
            <person name="Polinski J.M."/>
            <person name="Zimin A.V."/>
            <person name="Clark K.F."/>
            <person name="Kohn A.B."/>
            <person name="Sadowski N."/>
            <person name="Timp W."/>
            <person name="Ptitsyn A."/>
            <person name="Khanna P."/>
            <person name="Romanova D.Y."/>
            <person name="Williams P."/>
            <person name="Greenwood S.J."/>
            <person name="Moroz L.L."/>
            <person name="Walt D.R."/>
            <person name="Bodnar A.G."/>
        </authorList>
    </citation>
    <scope>NUCLEOTIDE SEQUENCE</scope>
    <source>
        <strain evidence="2">GMGI-L3</strain>
    </source>
</reference>
<accession>A0A8J5JKW3</accession>
<keyword evidence="1" id="KW-0732">Signal</keyword>
<protein>
    <submittedName>
        <fullName evidence="2">Putative DM4/DM12 family-like protein 28</fullName>
    </submittedName>
</protein>
<dbReference type="PANTHER" id="PTHR21398">
    <property type="entry name" value="AGAP007094-PA"/>
    <property type="match status" value="1"/>
</dbReference>